<dbReference type="Pfam" id="PF00271">
    <property type="entry name" value="Helicase_C"/>
    <property type="match status" value="1"/>
</dbReference>
<keyword evidence="2" id="KW-0547">Nucleotide-binding</keyword>
<keyword evidence="5" id="KW-0067">ATP-binding</keyword>
<dbReference type="Proteomes" id="UP000789342">
    <property type="component" value="Unassembled WGS sequence"/>
</dbReference>
<sequence>RGIDIDRVNLVVNLDMPKDAETYLHRVGRTGRYGTHGLAISFVDSDGLEFLNNLKQNYHVDISTLPDEMSYKHHQRPLTTENDKEAYEKLLDVRETIKLPPVIFSEESDNTAHVNKGKKKETLVEDGRVEDNSLANGKPYQQDDHQYGYYQYLDYYRNQQFENWYHNTDSYYYQQHPLHHHLSYYHQFPTYYLPPHYYYNHMVHGKYVEDRNVVYENETKSAGNRVKGDKSSQGNSKVDYGEVFFPPDLPF</sequence>
<dbReference type="EMBL" id="CAJVPV010011969">
    <property type="protein sequence ID" value="CAG8666232.1"/>
    <property type="molecule type" value="Genomic_DNA"/>
</dbReference>
<dbReference type="InterPro" id="IPR001650">
    <property type="entry name" value="Helicase_C-like"/>
</dbReference>
<gene>
    <name evidence="9" type="ORF">AMORRO_LOCUS10626</name>
</gene>
<feature type="region of interest" description="Disordered" evidence="7">
    <location>
        <begin position="108"/>
        <end position="142"/>
    </location>
</feature>
<keyword evidence="4" id="KW-0347">Helicase</keyword>
<dbReference type="InterPro" id="IPR027417">
    <property type="entry name" value="P-loop_NTPase"/>
</dbReference>
<evidence type="ECO:0000256" key="4">
    <source>
        <dbReference type="ARBA" id="ARBA00022806"/>
    </source>
</evidence>
<dbReference type="PROSITE" id="PS51194">
    <property type="entry name" value="HELICASE_CTER"/>
    <property type="match status" value="1"/>
</dbReference>
<keyword evidence="10" id="KW-1185">Reference proteome</keyword>
<evidence type="ECO:0000256" key="7">
    <source>
        <dbReference type="SAM" id="MobiDB-lite"/>
    </source>
</evidence>
<evidence type="ECO:0000313" key="9">
    <source>
        <dbReference type="EMBL" id="CAG8666232.1"/>
    </source>
</evidence>
<evidence type="ECO:0000256" key="2">
    <source>
        <dbReference type="ARBA" id="ARBA00022741"/>
    </source>
</evidence>
<dbReference type="PANTHER" id="PTHR47959:SF1">
    <property type="entry name" value="ATP-DEPENDENT RNA HELICASE DBPA"/>
    <property type="match status" value="1"/>
</dbReference>
<dbReference type="GO" id="GO:0003724">
    <property type="term" value="F:RNA helicase activity"/>
    <property type="evidence" value="ECO:0007669"/>
    <property type="project" value="UniProtKB-EC"/>
</dbReference>
<dbReference type="Gene3D" id="3.40.50.300">
    <property type="entry name" value="P-loop containing nucleotide triphosphate hydrolases"/>
    <property type="match status" value="1"/>
</dbReference>
<name>A0A9N9E6M0_9GLOM</name>
<evidence type="ECO:0000256" key="6">
    <source>
        <dbReference type="ARBA" id="ARBA00047984"/>
    </source>
</evidence>
<dbReference type="GO" id="GO:0016787">
    <property type="term" value="F:hydrolase activity"/>
    <property type="evidence" value="ECO:0007669"/>
    <property type="project" value="UniProtKB-KW"/>
</dbReference>
<organism evidence="9 10">
    <name type="scientific">Acaulospora morrowiae</name>
    <dbReference type="NCBI Taxonomy" id="94023"/>
    <lineage>
        <taxon>Eukaryota</taxon>
        <taxon>Fungi</taxon>
        <taxon>Fungi incertae sedis</taxon>
        <taxon>Mucoromycota</taxon>
        <taxon>Glomeromycotina</taxon>
        <taxon>Glomeromycetes</taxon>
        <taxon>Diversisporales</taxon>
        <taxon>Acaulosporaceae</taxon>
        <taxon>Acaulospora</taxon>
    </lineage>
</organism>
<evidence type="ECO:0000313" key="10">
    <source>
        <dbReference type="Proteomes" id="UP000789342"/>
    </source>
</evidence>
<dbReference type="OrthoDB" id="434041at2759"/>
<dbReference type="GO" id="GO:0005829">
    <property type="term" value="C:cytosol"/>
    <property type="evidence" value="ECO:0007669"/>
    <property type="project" value="TreeGrafter"/>
</dbReference>
<dbReference type="GO" id="GO:0005524">
    <property type="term" value="F:ATP binding"/>
    <property type="evidence" value="ECO:0007669"/>
    <property type="project" value="UniProtKB-KW"/>
</dbReference>
<feature type="domain" description="Helicase C-terminal" evidence="8">
    <location>
        <begin position="1"/>
        <end position="73"/>
    </location>
</feature>
<comment type="catalytic activity">
    <reaction evidence="6">
        <text>ATP + H2O = ADP + phosphate + H(+)</text>
        <dbReference type="Rhea" id="RHEA:13065"/>
        <dbReference type="ChEBI" id="CHEBI:15377"/>
        <dbReference type="ChEBI" id="CHEBI:15378"/>
        <dbReference type="ChEBI" id="CHEBI:30616"/>
        <dbReference type="ChEBI" id="CHEBI:43474"/>
        <dbReference type="ChEBI" id="CHEBI:456216"/>
        <dbReference type="EC" id="3.6.4.13"/>
    </reaction>
</comment>
<dbReference type="SUPFAM" id="SSF52540">
    <property type="entry name" value="P-loop containing nucleoside triphosphate hydrolases"/>
    <property type="match status" value="1"/>
</dbReference>
<dbReference type="PANTHER" id="PTHR47959">
    <property type="entry name" value="ATP-DEPENDENT RNA HELICASE RHLE-RELATED"/>
    <property type="match status" value="1"/>
</dbReference>
<protein>
    <recommendedName>
        <fullName evidence="1">RNA helicase</fullName>
        <ecNumber evidence="1">3.6.4.13</ecNumber>
    </recommendedName>
</protein>
<evidence type="ECO:0000259" key="8">
    <source>
        <dbReference type="PROSITE" id="PS51194"/>
    </source>
</evidence>
<evidence type="ECO:0000256" key="1">
    <source>
        <dbReference type="ARBA" id="ARBA00012552"/>
    </source>
</evidence>
<accession>A0A9N9E6M0</accession>
<dbReference type="EC" id="3.6.4.13" evidence="1"/>
<feature type="compositionally biased region" description="Basic and acidic residues" evidence="7">
    <location>
        <begin position="120"/>
        <end position="131"/>
    </location>
</feature>
<dbReference type="AlphaFoldDB" id="A0A9N9E6M0"/>
<keyword evidence="3" id="KW-0378">Hydrolase</keyword>
<feature type="non-terminal residue" evidence="9">
    <location>
        <position position="251"/>
    </location>
</feature>
<evidence type="ECO:0000256" key="3">
    <source>
        <dbReference type="ARBA" id="ARBA00022801"/>
    </source>
</evidence>
<comment type="caution">
    <text evidence="9">The sequence shown here is derived from an EMBL/GenBank/DDBJ whole genome shotgun (WGS) entry which is preliminary data.</text>
</comment>
<reference evidence="9" key="1">
    <citation type="submission" date="2021-06" db="EMBL/GenBank/DDBJ databases">
        <authorList>
            <person name="Kallberg Y."/>
            <person name="Tangrot J."/>
            <person name="Rosling A."/>
        </authorList>
    </citation>
    <scope>NUCLEOTIDE SEQUENCE</scope>
    <source>
        <strain evidence="9">CL551</strain>
    </source>
</reference>
<dbReference type="InterPro" id="IPR050079">
    <property type="entry name" value="DEAD_box_RNA_helicase"/>
</dbReference>
<proteinExistence type="predicted"/>
<evidence type="ECO:0000256" key="5">
    <source>
        <dbReference type="ARBA" id="ARBA00022840"/>
    </source>
</evidence>